<keyword evidence="4" id="KW-0238">DNA-binding</keyword>
<keyword evidence="10" id="KW-1185">Reference proteome</keyword>
<dbReference type="Gene3D" id="3.40.50.300">
    <property type="entry name" value="P-loop containing nucleotide triphosphate hydrolases"/>
    <property type="match status" value="1"/>
</dbReference>
<dbReference type="PROSITE" id="PS00486">
    <property type="entry name" value="DNA_MISMATCH_REPAIR_2"/>
    <property type="match status" value="1"/>
</dbReference>
<evidence type="ECO:0000256" key="2">
    <source>
        <dbReference type="ARBA" id="ARBA00022741"/>
    </source>
</evidence>
<evidence type="ECO:0000313" key="9">
    <source>
        <dbReference type="EMBL" id="KAG0691138.1"/>
    </source>
</evidence>
<dbReference type="GO" id="GO:0030983">
    <property type="term" value="F:mismatched DNA binding"/>
    <property type="evidence" value="ECO:0007669"/>
    <property type="project" value="InterPro"/>
</dbReference>
<dbReference type="GO" id="GO:0006298">
    <property type="term" value="P:mismatch repair"/>
    <property type="evidence" value="ECO:0007669"/>
    <property type="project" value="InterPro"/>
</dbReference>
<evidence type="ECO:0000256" key="6">
    <source>
        <dbReference type="ARBA" id="ARBA00025902"/>
    </source>
</evidence>
<dbReference type="PANTHER" id="PTHR11361:SF20">
    <property type="entry name" value="MUTS PROTEIN HOMOLOG 5"/>
    <property type="match status" value="1"/>
</dbReference>
<dbReference type="PIRSF" id="PIRSF037677">
    <property type="entry name" value="DNA_mis_repair_Msh6"/>
    <property type="match status" value="1"/>
</dbReference>
<protein>
    <submittedName>
        <fullName evidence="9">MutS protein msh5</fullName>
    </submittedName>
</protein>
<dbReference type="SUPFAM" id="SSF48334">
    <property type="entry name" value="DNA repair protein MutS, domain III"/>
    <property type="match status" value="1"/>
</dbReference>
<feature type="domain" description="DNA mismatch repair proteins mutS family" evidence="8">
    <location>
        <begin position="465"/>
        <end position="481"/>
    </location>
</feature>
<dbReference type="Pfam" id="PF00488">
    <property type="entry name" value="MutS_V"/>
    <property type="match status" value="1"/>
</dbReference>
<evidence type="ECO:0000256" key="3">
    <source>
        <dbReference type="ARBA" id="ARBA00022840"/>
    </source>
</evidence>
<dbReference type="InterPro" id="IPR027417">
    <property type="entry name" value="P-loop_NTPase"/>
</dbReference>
<evidence type="ECO:0000256" key="7">
    <source>
        <dbReference type="SAM" id="Coils"/>
    </source>
</evidence>
<proteinExistence type="inferred from homology"/>
<dbReference type="AlphaFoldDB" id="A0A9P6WRD8"/>
<evidence type="ECO:0000256" key="4">
    <source>
        <dbReference type="ARBA" id="ARBA00023125"/>
    </source>
</evidence>
<dbReference type="Pfam" id="PF05192">
    <property type="entry name" value="MutS_III"/>
    <property type="match status" value="1"/>
</dbReference>
<dbReference type="PANTHER" id="PTHR11361">
    <property type="entry name" value="DNA MISMATCH REPAIR PROTEIN MUTS FAMILY MEMBER"/>
    <property type="match status" value="1"/>
</dbReference>
<dbReference type="GO" id="GO:0051026">
    <property type="term" value="P:chiasma assembly"/>
    <property type="evidence" value="ECO:0007669"/>
    <property type="project" value="TreeGrafter"/>
</dbReference>
<organism evidence="9 10">
    <name type="scientific">Pichia californica</name>
    <dbReference type="NCBI Taxonomy" id="460514"/>
    <lineage>
        <taxon>Eukaryota</taxon>
        <taxon>Fungi</taxon>
        <taxon>Dikarya</taxon>
        <taxon>Ascomycota</taxon>
        <taxon>Saccharomycotina</taxon>
        <taxon>Pichiomycetes</taxon>
        <taxon>Pichiales</taxon>
        <taxon>Pichiaceae</taxon>
        <taxon>Pichia</taxon>
    </lineage>
</organism>
<dbReference type="InterPro" id="IPR036187">
    <property type="entry name" value="DNA_mismatch_repair_MutS_sf"/>
</dbReference>
<dbReference type="GO" id="GO:0005524">
    <property type="term" value="F:ATP binding"/>
    <property type="evidence" value="ECO:0007669"/>
    <property type="project" value="UniProtKB-KW"/>
</dbReference>
<comment type="similarity">
    <text evidence="1">Belongs to the DNA mismatch repair MutS family.</text>
</comment>
<evidence type="ECO:0000256" key="5">
    <source>
        <dbReference type="ARBA" id="ARBA00025373"/>
    </source>
</evidence>
<reference evidence="9" key="1">
    <citation type="submission" date="2020-11" db="EMBL/GenBank/DDBJ databases">
        <title>Kefir isolates.</title>
        <authorList>
            <person name="Marcisauskas S."/>
            <person name="Kim Y."/>
            <person name="Blasche S."/>
        </authorList>
    </citation>
    <scope>NUCLEOTIDE SEQUENCE</scope>
    <source>
        <strain evidence="9">Olga-1</strain>
    </source>
</reference>
<dbReference type="Proteomes" id="UP000697127">
    <property type="component" value="Unassembled WGS sequence"/>
</dbReference>
<keyword evidence="3" id="KW-0067">ATP-binding</keyword>
<dbReference type="InterPro" id="IPR045076">
    <property type="entry name" value="MutS"/>
</dbReference>
<dbReference type="GO" id="GO:0005634">
    <property type="term" value="C:nucleus"/>
    <property type="evidence" value="ECO:0007669"/>
    <property type="project" value="TreeGrafter"/>
</dbReference>
<comment type="subunit">
    <text evidence="6">Heterodimer consisting of MSH2-MSH3 (MutS beta). Forms a ternary complex with MutL alpha (MLH1-PMS1).</text>
</comment>
<dbReference type="EMBL" id="PUHW01000007">
    <property type="protein sequence ID" value="KAG0691138.1"/>
    <property type="molecule type" value="Genomic_DNA"/>
</dbReference>
<keyword evidence="7" id="KW-0175">Coiled coil</keyword>
<dbReference type="InterPro" id="IPR007696">
    <property type="entry name" value="DNA_mismatch_repair_MutS_core"/>
</dbReference>
<dbReference type="SUPFAM" id="SSF52540">
    <property type="entry name" value="P-loop containing nucleoside triphosphate hydrolases"/>
    <property type="match status" value="1"/>
</dbReference>
<gene>
    <name evidence="9" type="primary">MSH5</name>
    <name evidence="9" type="ORF">C6P40_004744</name>
</gene>
<dbReference type="GO" id="GO:0140664">
    <property type="term" value="F:ATP-dependent DNA damage sensor activity"/>
    <property type="evidence" value="ECO:0007669"/>
    <property type="project" value="InterPro"/>
</dbReference>
<sequence>MEFEAFNMGQSDIKNSDSIKSMKFSNVEGLMTLDLESMASLSIISLDKTDKSKMSVADLFGRCGSKIGNSMLNSYLMKPLFDIVKINQRLSAVDAIVQELEFNRKNSLISEILDSIRGLSDIGSIIKDLQTGNYKATVWKKLRNYIINIIKIKISAESSSRLMDCELFLNFCQSFSIDKANNIRIKLEQVLDFDTDIDCVNIKNDVDDEFEEFRNSYDEMEQILNNISRELSKESKCDIVTAYIPQFGYLIAIENDENDEHSKYADFDMVFQTSTTKYYKNDMMLEMDEKVGDLYSLIRDKEIEILHNLKLNIIDDLDVLIHSYNFVGHIDVMICFAKVSLENNFCKPEMIQNLQSHALELIGSFHPLLKKNEFIKNDFKINRNRLIVITGPNYSGKSTLLTQIGLSVYLAQIGCFIPATNAKMSIFKTILTRINTMDSINLTQSTFMKDCQQMSKCIYKSDNKSLVLIDEFGKGTDINDGPGLLGGVIKNYLKKENECPIVIIITHMSEIFKDNMIGTPDLIQFNHMKVIIEDSQAFKMTFLYELANGIEFSSGGLYCARKCGISIDIIKRAQYILNLIEKGKDIISEVSKLDGIELNIIKESEECIKKFLELDFQEWSDRDASKLRAKILEILK</sequence>
<evidence type="ECO:0000259" key="8">
    <source>
        <dbReference type="PROSITE" id="PS00486"/>
    </source>
</evidence>
<feature type="coiled-coil region" evidence="7">
    <location>
        <begin position="203"/>
        <end position="230"/>
    </location>
</feature>
<dbReference type="InterPro" id="IPR000432">
    <property type="entry name" value="DNA_mismatch_repair_MutS_C"/>
</dbReference>
<dbReference type="Pfam" id="PF05190">
    <property type="entry name" value="MutS_IV"/>
    <property type="match status" value="1"/>
</dbReference>
<comment type="function">
    <text evidence="5">Component of the post-replicative DNA mismatch repair system (MMR). Heterodimerizes with MSH2 to form MutS beta, which binds to DNA mismatches thereby initiating DNA repair. MSH3 provides substrate-binding and substrate specificity to the complex. When bound, the MutS beta heterodimer bends the DNA helix and shields approximately 20 base pairs. Acts mainly to repair insertion-deletion loops (IDLs) from 2 to 13 nucleotides in size, but can also repair base-base and single insertion-deletion mismatches that occur during replication. After mismatch binding, forms a ternary complex with the MutL alpha heterodimer, which is thought to be responsible for directing the downstream MMR events, including strand discrimination, excision, and resynthesis. ATP binding and hydrolysis play a pivotal role in mismatch repair functions.</text>
</comment>
<accession>A0A9P6WRD8</accession>
<name>A0A9P6WRD8_9ASCO</name>
<comment type="caution">
    <text evidence="9">The sequence shown here is derived from an EMBL/GenBank/DDBJ whole genome shotgun (WGS) entry which is preliminary data.</text>
</comment>
<evidence type="ECO:0000256" key="1">
    <source>
        <dbReference type="ARBA" id="ARBA00006271"/>
    </source>
</evidence>
<dbReference type="SMART" id="SM00533">
    <property type="entry name" value="MUTSd"/>
    <property type="match status" value="1"/>
</dbReference>
<evidence type="ECO:0000313" key="10">
    <source>
        <dbReference type="Proteomes" id="UP000697127"/>
    </source>
</evidence>
<keyword evidence="2" id="KW-0547">Nucleotide-binding</keyword>
<dbReference type="Gene3D" id="1.10.1420.10">
    <property type="match status" value="2"/>
</dbReference>
<dbReference type="InterPro" id="IPR007861">
    <property type="entry name" value="DNA_mismatch_repair_MutS_clamp"/>
</dbReference>
<dbReference type="InterPro" id="IPR017261">
    <property type="entry name" value="DNA_mismatch_repair_MutS/MSH"/>
</dbReference>
<dbReference type="SMART" id="SM00534">
    <property type="entry name" value="MUTSac"/>
    <property type="match status" value="1"/>
</dbReference>